<keyword evidence="7 14" id="KW-0732">Signal</keyword>
<evidence type="ECO:0000256" key="11">
    <source>
        <dbReference type="ARBA" id="ARBA00023180"/>
    </source>
</evidence>
<feature type="transmembrane region" description="Helical" evidence="13">
    <location>
        <begin position="419"/>
        <end position="437"/>
    </location>
</feature>
<evidence type="ECO:0000256" key="5">
    <source>
        <dbReference type="ARBA" id="ARBA00022459"/>
    </source>
</evidence>
<evidence type="ECO:0000313" key="16">
    <source>
        <dbReference type="Proteomes" id="UP000011761"/>
    </source>
</evidence>
<evidence type="ECO:0000256" key="13">
    <source>
        <dbReference type="SAM" id="Phobius"/>
    </source>
</evidence>
<dbReference type="PANTHER" id="PTHR28012">
    <property type="entry name" value="NUCLEAR FUSION PROTEIN KAR5"/>
    <property type="match status" value="1"/>
</dbReference>
<gene>
    <name evidence="15" type="ORF">BAUCODRAFT_347655</name>
</gene>
<evidence type="ECO:0000256" key="12">
    <source>
        <dbReference type="ARBA" id="ARBA00023242"/>
    </source>
</evidence>
<feature type="signal peptide" evidence="14">
    <location>
        <begin position="1"/>
        <end position="26"/>
    </location>
</feature>
<keyword evidence="10 13" id="KW-0472">Membrane</keyword>
<feature type="transmembrane region" description="Helical" evidence="13">
    <location>
        <begin position="444"/>
        <end position="464"/>
    </location>
</feature>
<dbReference type="GO" id="GO:0048288">
    <property type="term" value="P:nuclear membrane fusion involved in karyogamy"/>
    <property type="evidence" value="ECO:0007669"/>
    <property type="project" value="InterPro"/>
</dbReference>
<comment type="subcellular location">
    <subcellularLocation>
        <location evidence="3">Endoplasmic reticulum membrane</location>
    </subcellularLocation>
    <subcellularLocation>
        <location evidence="2">Nucleus membrane</location>
    </subcellularLocation>
</comment>
<keyword evidence="16" id="KW-1185">Reference proteome</keyword>
<comment type="function">
    <text evidence="1">Required for nuclear membrane fusion during karyogamy.</text>
</comment>
<evidence type="ECO:0000256" key="8">
    <source>
        <dbReference type="ARBA" id="ARBA00022824"/>
    </source>
</evidence>
<feature type="chain" id="PRO_5004021743" description="Nuclear fusion protein KAR5" evidence="14">
    <location>
        <begin position="27"/>
        <end position="552"/>
    </location>
</feature>
<dbReference type="AlphaFoldDB" id="M2NKP5"/>
<dbReference type="GO" id="GO:0005789">
    <property type="term" value="C:endoplasmic reticulum membrane"/>
    <property type="evidence" value="ECO:0007669"/>
    <property type="project" value="UniProtKB-SubCell"/>
</dbReference>
<evidence type="ECO:0008006" key="17">
    <source>
        <dbReference type="Google" id="ProtNLM"/>
    </source>
</evidence>
<evidence type="ECO:0000256" key="7">
    <source>
        <dbReference type="ARBA" id="ARBA00022729"/>
    </source>
</evidence>
<dbReference type="HOGENOM" id="CLU_493453_0_0_1"/>
<dbReference type="Proteomes" id="UP000011761">
    <property type="component" value="Unassembled WGS sequence"/>
</dbReference>
<dbReference type="Gene3D" id="1.10.287.950">
    <property type="entry name" value="Methyl-accepting chemotaxis protein"/>
    <property type="match status" value="1"/>
</dbReference>
<dbReference type="PANTHER" id="PTHR28012:SF1">
    <property type="entry name" value="NUCLEAR FUSION PROTEIN KAR5"/>
    <property type="match status" value="1"/>
</dbReference>
<dbReference type="EMBL" id="KB445551">
    <property type="protein sequence ID" value="EMC99715.1"/>
    <property type="molecule type" value="Genomic_DNA"/>
</dbReference>
<dbReference type="GO" id="GO:0031965">
    <property type="term" value="C:nuclear membrane"/>
    <property type="evidence" value="ECO:0007669"/>
    <property type="project" value="UniProtKB-SubCell"/>
</dbReference>
<organism evidence="15 16">
    <name type="scientific">Baudoinia panamericana (strain UAMH 10762)</name>
    <name type="common">Angels' share fungus</name>
    <name type="synonym">Baudoinia compniacensis (strain UAMH 10762)</name>
    <dbReference type="NCBI Taxonomy" id="717646"/>
    <lineage>
        <taxon>Eukaryota</taxon>
        <taxon>Fungi</taxon>
        <taxon>Dikarya</taxon>
        <taxon>Ascomycota</taxon>
        <taxon>Pezizomycotina</taxon>
        <taxon>Dothideomycetes</taxon>
        <taxon>Dothideomycetidae</taxon>
        <taxon>Mycosphaerellales</taxon>
        <taxon>Teratosphaeriaceae</taxon>
        <taxon>Baudoinia</taxon>
    </lineage>
</organism>
<feature type="transmembrane region" description="Helical" evidence="13">
    <location>
        <begin position="484"/>
        <end position="505"/>
    </location>
</feature>
<accession>M2NKP5</accession>
<name>M2NKP5_BAUPA</name>
<keyword evidence="5" id="KW-0415">Karyogamy</keyword>
<dbReference type="eggNOG" id="ENOG502QVCQ">
    <property type="taxonomic scope" value="Eukaryota"/>
</dbReference>
<evidence type="ECO:0000313" key="15">
    <source>
        <dbReference type="EMBL" id="EMC99715.1"/>
    </source>
</evidence>
<evidence type="ECO:0000256" key="3">
    <source>
        <dbReference type="ARBA" id="ARBA00004586"/>
    </source>
</evidence>
<proteinExistence type="inferred from homology"/>
<comment type="similarity">
    <text evidence="4">Belongs to the KAR5 family.</text>
</comment>
<evidence type="ECO:0000256" key="14">
    <source>
        <dbReference type="SAM" id="SignalP"/>
    </source>
</evidence>
<keyword evidence="11" id="KW-0325">Glycoprotein</keyword>
<sequence length="552" mass="61676">MRVSSAVMCHGSLLFAAASATPSVYAATGSPSASIEISADSASSLASYGLSQRLQDAKNTIDKIPSLPLCKRTAINTLLTTCAELKSDFSDHSNSHIEARLDAERGAFAVRMAICQLEGDGVHIPDACRMFLPTAANTERKLFSGMLSSLPFAKPVPRFPDYERDTVLHLPSCRQALHDEGKAQGWQVYLHHLQQAAFNCYAMRGETEKDEEVNLLRALLSTTGDVEAAMRDAKEDFLELFRDLTVKSRQHFVDVFQDSDEHLETVQRFMAEWQSSSEQLKENLENVKVGFQHLHDDLDQASSKIQDNQRQHNELATAQSTHLQQATDQIIEVRELHTYILELVQQSLLQALFSATNETALVVQQVNEASSRFIDFTTNINDLDEQIRDIKEETNMLKDTLDTFTTWLGGNLTSSARSLAVFSAYAVVYTCFFIPLWQRLVSVPWCLFPAVACGGALAFLSTVYEQPHSVIATMLSNPSAADWFGLGGWVLFGVTITAFAAVSTLERRRSQYRSKARIRDTVGEAKMLTFRLPVNDPRVMENRRVTMSKWQV</sequence>
<dbReference type="GO" id="GO:0000742">
    <property type="term" value="P:karyogamy involved in conjugation with cellular fusion"/>
    <property type="evidence" value="ECO:0007669"/>
    <property type="project" value="InterPro"/>
</dbReference>
<keyword evidence="8" id="KW-0256">Endoplasmic reticulum</keyword>
<protein>
    <recommendedName>
        <fullName evidence="17">Nuclear fusion protein KAR5</fullName>
    </recommendedName>
</protein>
<dbReference type="KEGG" id="bcom:BAUCODRAFT_347655"/>
<evidence type="ECO:0000256" key="4">
    <source>
        <dbReference type="ARBA" id="ARBA00010473"/>
    </source>
</evidence>
<dbReference type="InterPro" id="IPR007292">
    <property type="entry name" value="Nuclear_fusion_Kar5"/>
</dbReference>
<dbReference type="OrthoDB" id="5311848at2759"/>
<evidence type="ECO:0000256" key="6">
    <source>
        <dbReference type="ARBA" id="ARBA00022692"/>
    </source>
</evidence>
<dbReference type="OMA" id="WPYIVCP"/>
<dbReference type="GeneID" id="19112506"/>
<keyword evidence="12" id="KW-0539">Nucleus</keyword>
<dbReference type="RefSeq" id="XP_007673297.1">
    <property type="nucleotide sequence ID" value="XM_007675107.1"/>
</dbReference>
<keyword evidence="6 13" id="KW-0812">Transmembrane</keyword>
<keyword evidence="9 13" id="KW-1133">Transmembrane helix</keyword>
<evidence type="ECO:0000256" key="10">
    <source>
        <dbReference type="ARBA" id="ARBA00023136"/>
    </source>
</evidence>
<reference evidence="15 16" key="1">
    <citation type="journal article" date="2012" name="PLoS Pathog.">
        <title>Diverse lifestyles and strategies of plant pathogenesis encoded in the genomes of eighteen Dothideomycetes fungi.</title>
        <authorList>
            <person name="Ohm R.A."/>
            <person name="Feau N."/>
            <person name="Henrissat B."/>
            <person name="Schoch C.L."/>
            <person name="Horwitz B.A."/>
            <person name="Barry K.W."/>
            <person name="Condon B.J."/>
            <person name="Copeland A.C."/>
            <person name="Dhillon B."/>
            <person name="Glaser F."/>
            <person name="Hesse C.N."/>
            <person name="Kosti I."/>
            <person name="LaButti K."/>
            <person name="Lindquist E.A."/>
            <person name="Lucas S."/>
            <person name="Salamov A.A."/>
            <person name="Bradshaw R.E."/>
            <person name="Ciuffetti L."/>
            <person name="Hamelin R.C."/>
            <person name="Kema G.H.J."/>
            <person name="Lawrence C."/>
            <person name="Scott J.A."/>
            <person name="Spatafora J.W."/>
            <person name="Turgeon B.G."/>
            <person name="de Wit P.J.G.M."/>
            <person name="Zhong S."/>
            <person name="Goodwin S.B."/>
            <person name="Grigoriev I.V."/>
        </authorList>
    </citation>
    <scope>NUCLEOTIDE SEQUENCE [LARGE SCALE GENOMIC DNA]</scope>
    <source>
        <strain evidence="15 16">UAMH 10762</strain>
    </source>
</reference>
<evidence type="ECO:0000256" key="2">
    <source>
        <dbReference type="ARBA" id="ARBA00004126"/>
    </source>
</evidence>
<evidence type="ECO:0000256" key="1">
    <source>
        <dbReference type="ARBA" id="ARBA00003389"/>
    </source>
</evidence>
<evidence type="ECO:0000256" key="9">
    <source>
        <dbReference type="ARBA" id="ARBA00022989"/>
    </source>
</evidence>